<keyword evidence="6" id="KW-1185">Reference proteome</keyword>
<protein>
    <recommendedName>
        <fullName evidence="4">CENP-V/GFA domain-containing protein</fullName>
    </recommendedName>
</protein>
<name>V4ARY7_LOTGI</name>
<dbReference type="STRING" id="225164.V4ARY7"/>
<dbReference type="InterPro" id="IPR011057">
    <property type="entry name" value="Mss4-like_sf"/>
</dbReference>
<dbReference type="SUPFAM" id="SSF51316">
    <property type="entry name" value="Mss4-like"/>
    <property type="match status" value="1"/>
</dbReference>
<comment type="similarity">
    <text evidence="1">Belongs to the Gfa family.</text>
</comment>
<keyword evidence="2" id="KW-0479">Metal-binding</keyword>
<dbReference type="Pfam" id="PF04828">
    <property type="entry name" value="GFA"/>
    <property type="match status" value="1"/>
</dbReference>
<evidence type="ECO:0000256" key="1">
    <source>
        <dbReference type="ARBA" id="ARBA00005495"/>
    </source>
</evidence>
<evidence type="ECO:0000256" key="3">
    <source>
        <dbReference type="ARBA" id="ARBA00022833"/>
    </source>
</evidence>
<dbReference type="KEGG" id="lgi:LOTGIDRAFT_188141"/>
<keyword evidence="3" id="KW-0862">Zinc</keyword>
<proteinExistence type="inferred from homology"/>
<organism evidence="5 6">
    <name type="scientific">Lottia gigantea</name>
    <name type="common">Giant owl limpet</name>
    <dbReference type="NCBI Taxonomy" id="225164"/>
    <lineage>
        <taxon>Eukaryota</taxon>
        <taxon>Metazoa</taxon>
        <taxon>Spiralia</taxon>
        <taxon>Lophotrochozoa</taxon>
        <taxon>Mollusca</taxon>
        <taxon>Gastropoda</taxon>
        <taxon>Patellogastropoda</taxon>
        <taxon>Lottioidea</taxon>
        <taxon>Lottiidae</taxon>
        <taxon>Lottia</taxon>
    </lineage>
</organism>
<dbReference type="GO" id="GO:0046872">
    <property type="term" value="F:metal ion binding"/>
    <property type="evidence" value="ECO:0007669"/>
    <property type="project" value="UniProtKB-KW"/>
</dbReference>
<dbReference type="HOGENOM" id="CLU_055491_7_3_1"/>
<gene>
    <name evidence="5" type="ORF">LOTGIDRAFT_188141</name>
</gene>
<feature type="domain" description="CENP-V/GFA" evidence="4">
    <location>
        <begin position="5"/>
        <end position="117"/>
    </location>
</feature>
<dbReference type="InterPro" id="IPR052355">
    <property type="entry name" value="CENP-V-like"/>
</dbReference>
<accession>V4ARY7</accession>
<dbReference type="CTD" id="20244779"/>
<sequence length="130" mass="14248">MEIEHKGGCHCGAVRFKVQAPPLVHVVKCNCSICVQKGLACCIVPYSKFTLLQGEDNLTEYRFNTMVAKHTFCKTCGVESFYTPRSNPDGISVSIHCIDPGTVAGIELEEFNGQEWEASFAASDISKLSK</sequence>
<dbReference type="PANTHER" id="PTHR28620">
    <property type="entry name" value="CENTROMERE PROTEIN V"/>
    <property type="match status" value="1"/>
</dbReference>
<dbReference type="EMBL" id="KB201459">
    <property type="protein sequence ID" value="ESO96471.1"/>
    <property type="molecule type" value="Genomic_DNA"/>
</dbReference>
<evidence type="ECO:0000313" key="5">
    <source>
        <dbReference type="EMBL" id="ESO96471.1"/>
    </source>
</evidence>
<dbReference type="PROSITE" id="PS51891">
    <property type="entry name" value="CENP_V_GFA"/>
    <property type="match status" value="1"/>
</dbReference>
<evidence type="ECO:0000259" key="4">
    <source>
        <dbReference type="PROSITE" id="PS51891"/>
    </source>
</evidence>
<dbReference type="GO" id="GO:0016846">
    <property type="term" value="F:carbon-sulfur lyase activity"/>
    <property type="evidence" value="ECO:0007669"/>
    <property type="project" value="InterPro"/>
</dbReference>
<dbReference type="PANTHER" id="PTHR28620:SF1">
    <property type="entry name" value="CENP-V_GFA DOMAIN-CONTAINING PROTEIN"/>
    <property type="match status" value="1"/>
</dbReference>
<reference evidence="5 6" key="1">
    <citation type="journal article" date="2013" name="Nature">
        <title>Insights into bilaterian evolution from three spiralian genomes.</title>
        <authorList>
            <person name="Simakov O."/>
            <person name="Marletaz F."/>
            <person name="Cho S.J."/>
            <person name="Edsinger-Gonzales E."/>
            <person name="Havlak P."/>
            <person name="Hellsten U."/>
            <person name="Kuo D.H."/>
            <person name="Larsson T."/>
            <person name="Lv J."/>
            <person name="Arendt D."/>
            <person name="Savage R."/>
            <person name="Osoegawa K."/>
            <person name="de Jong P."/>
            <person name="Grimwood J."/>
            <person name="Chapman J.A."/>
            <person name="Shapiro H."/>
            <person name="Aerts A."/>
            <person name="Otillar R.P."/>
            <person name="Terry A.Y."/>
            <person name="Boore J.L."/>
            <person name="Grigoriev I.V."/>
            <person name="Lindberg D.R."/>
            <person name="Seaver E.C."/>
            <person name="Weisblat D.A."/>
            <person name="Putnam N.H."/>
            <person name="Rokhsar D.S."/>
        </authorList>
    </citation>
    <scope>NUCLEOTIDE SEQUENCE [LARGE SCALE GENOMIC DNA]</scope>
</reference>
<dbReference type="InterPro" id="IPR006913">
    <property type="entry name" value="CENP-V/GFA"/>
</dbReference>
<dbReference type="AlphaFoldDB" id="V4ARY7"/>
<dbReference type="Proteomes" id="UP000030746">
    <property type="component" value="Unassembled WGS sequence"/>
</dbReference>
<dbReference type="GeneID" id="20244779"/>
<dbReference type="OMA" id="DCSLCRR"/>
<evidence type="ECO:0000313" key="6">
    <source>
        <dbReference type="Proteomes" id="UP000030746"/>
    </source>
</evidence>
<dbReference type="Gene3D" id="2.170.150.70">
    <property type="match status" value="1"/>
</dbReference>
<evidence type="ECO:0000256" key="2">
    <source>
        <dbReference type="ARBA" id="ARBA00022723"/>
    </source>
</evidence>
<dbReference type="OrthoDB" id="2993351at2759"/>
<dbReference type="RefSeq" id="XP_009052830.1">
    <property type="nucleotide sequence ID" value="XM_009054582.1"/>
</dbReference>